<keyword evidence="2 5" id="KW-0812">Transmembrane</keyword>
<evidence type="ECO:0000313" key="8">
    <source>
        <dbReference type="Proteomes" id="UP000824133"/>
    </source>
</evidence>
<reference evidence="7" key="1">
    <citation type="journal article" date="2021" name="PeerJ">
        <title>Extensive microbial diversity within the chicken gut microbiome revealed by metagenomics and culture.</title>
        <authorList>
            <person name="Gilroy R."/>
            <person name="Ravi A."/>
            <person name="Getino M."/>
            <person name="Pursley I."/>
            <person name="Horton D.L."/>
            <person name="Alikhan N.F."/>
            <person name="Baker D."/>
            <person name="Gharbi K."/>
            <person name="Hall N."/>
            <person name="Watson M."/>
            <person name="Adriaenssens E.M."/>
            <person name="Foster-Nyarko E."/>
            <person name="Jarju S."/>
            <person name="Secka A."/>
            <person name="Antonio M."/>
            <person name="Oren A."/>
            <person name="Chaudhuri R.R."/>
            <person name="La Ragione R."/>
            <person name="Hildebrand F."/>
            <person name="Pallen M.J."/>
        </authorList>
    </citation>
    <scope>NUCLEOTIDE SEQUENCE</scope>
    <source>
        <strain evidence="7">ChiHjej10B9-743</strain>
    </source>
</reference>
<dbReference type="GO" id="GO:0140359">
    <property type="term" value="F:ABC-type transporter activity"/>
    <property type="evidence" value="ECO:0007669"/>
    <property type="project" value="InterPro"/>
</dbReference>
<keyword evidence="4 5" id="KW-0472">Membrane</keyword>
<dbReference type="InterPro" id="IPR013525">
    <property type="entry name" value="ABC2_TM"/>
</dbReference>
<keyword evidence="3 5" id="KW-1133">Transmembrane helix</keyword>
<accession>A0A9D2CGV6</accession>
<evidence type="ECO:0000256" key="3">
    <source>
        <dbReference type="ARBA" id="ARBA00022989"/>
    </source>
</evidence>
<dbReference type="Proteomes" id="UP000824133">
    <property type="component" value="Unassembled WGS sequence"/>
</dbReference>
<evidence type="ECO:0000256" key="2">
    <source>
        <dbReference type="ARBA" id="ARBA00022692"/>
    </source>
</evidence>
<comment type="caution">
    <text evidence="7">The sequence shown here is derived from an EMBL/GenBank/DDBJ whole genome shotgun (WGS) entry which is preliminary data.</text>
</comment>
<comment type="subcellular location">
    <subcellularLocation>
        <location evidence="1">Membrane</location>
        <topology evidence="1">Multi-pass membrane protein</topology>
    </subcellularLocation>
</comment>
<dbReference type="EMBL" id="DXCP01000003">
    <property type="protein sequence ID" value="HIY78930.1"/>
    <property type="molecule type" value="Genomic_DNA"/>
</dbReference>
<feature type="transmembrane region" description="Helical" evidence="5">
    <location>
        <begin position="192"/>
        <end position="213"/>
    </location>
</feature>
<evidence type="ECO:0000259" key="6">
    <source>
        <dbReference type="Pfam" id="PF12698"/>
    </source>
</evidence>
<feature type="transmembrane region" description="Helical" evidence="5">
    <location>
        <begin position="21"/>
        <end position="40"/>
    </location>
</feature>
<proteinExistence type="predicted"/>
<evidence type="ECO:0000256" key="4">
    <source>
        <dbReference type="ARBA" id="ARBA00023136"/>
    </source>
</evidence>
<protein>
    <submittedName>
        <fullName evidence="7">ABC transporter permease</fullName>
    </submittedName>
</protein>
<feature type="transmembrane region" description="Helical" evidence="5">
    <location>
        <begin position="234"/>
        <end position="261"/>
    </location>
</feature>
<name>A0A9D2CGV6_9ACTN</name>
<sequence length="394" mass="41194">MTDVLSLLRFDLTQALRNRGVVIWVLLFPLLLATVFVFMFDGYASGSAAHAARMGVVSDGSATAAELTAVLDELADGEDAVLEVVTYPDEASAAAGAEAEEVCAYVVASAEAAPRMEVPARATGTVDQAVVQLVLERYLQVSATMAAVAEADPEALSSAEAATNLAEALAGDDVLTERLSVLRTESSEFARFYYAMLGFSSLMGAQVALLLVVTKRADGSPEGARRQLGAVGPVRQLAAALLAAWVVVFACLVVALVYIRLVADVSFGDREGLAVAACAACALVSCAIGTFIGSIPRLSTSAKDVVCTIATMGLSLPAGLFGTPSLRLADWLSLHLPWAQAINPAVQVGEAFYRLAFYDSLAPFAQSLGTLLAISAALFVVAALFMRRQRYAAL</sequence>
<organism evidence="7 8">
    <name type="scientific">Candidatus Olsenella excrementavium</name>
    <dbReference type="NCBI Taxonomy" id="2838709"/>
    <lineage>
        <taxon>Bacteria</taxon>
        <taxon>Bacillati</taxon>
        <taxon>Actinomycetota</taxon>
        <taxon>Coriobacteriia</taxon>
        <taxon>Coriobacteriales</taxon>
        <taxon>Atopobiaceae</taxon>
        <taxon>Olsenella</taxon>
    </lineage>
</organism>
<dbReference type="Pfam" id="PF12698">
    <property type="entry name" value="ABC2_membrane_3"/>
    <property type="match status" value="1"/>
</dbReference>
<reference evidence="7" key="2">
    <citation type="submission" date="2021-04" db="EMBL/GenBank/DDBJ databases">
        <authorList>
            <person name="Gilroy R."/>
        </authorList>
    </citation>
    <scope>NUCLEOTIDE SEQUENCE</scope>
    <source>
        <strain evidence="7">ChiHjej10B9-743</strain>
    </source>
</reference>
<evidence type="ECO:0000313" key="7">
    <source>
        <dbReference type="EMBL" id="HIY78930.1"/>
    </source>
</evidence>
<feature type="domain" description="ABC-2 type transporter transmembrane" evidence="6">
    <location>
        <begin position="20"/>
        <end position="384"/>
    </location>
</feature>
<gene>
    <name evidence="7" type="ORF">IAA42_00590</name>
</gene>
<dbReference type="GO" id="GO:0016020">
    <property type="term" value="C:membrane"/>
    <property type="evidence" value="ECO:0007669"/>
    <property type="project" value="UniProtKB-SubCell"/>
</dbReference>
<evidence type="ECO:0000256" key="5">
    <source>
        <dbReference type="SAM" id="Phobius"/>
    </source>
</evidence>
<feature type="transmembrane region" description="Helical" evidence="5">
    <location>
        <begin position="305"/>
        <end position="326"/>
    </location>
</feature>
<dbReference type="AlphaFoldDB" id="A0A9D2CGV6"/>
<feature type="transmembrane region" description="Helical" evidence="5">
    <location>
        <begin position="273"/>
        <end position="293"/>
    </location>
</feature>
<feature type="transmembrane region" description="Helical" evidence="5">
    <location>
        <begin position="364"/>
        <end position="386"/>
    </location>
</feature>
<evidence type="ECO:0000256" key="1">
    <source>
        <dbReference type="ARBA" id="ARBA00004141"/>
    </source>
</evidence>